<feature type="domain" description="Gfo/Idh/MocA-like oxidoreductase N-terminal" evidence="1">
    <location>
        <begin position="6"/>
        <end position="129"/>
    </location>
</feature>
<reference evidence="3 4" key="2">
    <citation type="submission" date="2021-10" db="EMBL/GenBank/DDBJ databases">
        <authorList>
            <person name="Piombo E."/>
        </authorList>
    </citation>
    <scope>NUCLEOTIDE SEQUENCE [LARGE SCALE GENOMIC DNA]</scope>
</reference>
<comment type="caution">
    <text evidence="3">The sequence shown here is derived from an EMBL/GenBank/DDBJ whole genome shotgun (WGS) entry which is preliminary data.</text>
</comment>
<organism evidence="3 4">
    <name type="scientific">Clonostachys byssicola</name>
    <dbReference type="NCBI Taxonomy" id="160290"/>
    <lineage>
        <taxon>Eukaryota</taxon>
        <taxon>Fungi</taxon>
        <taxon>Dikarya</taxon>
        <taxon>Ascomycota</taxon>
        <taxon>Pezizomycotina</taxon>
        <taxon>Sordariomycetes</taxon>
        <taxon>Hypocreomycetidae</taxon>
        <taxon>Hypocreales</taxon>
        <taxon>Bionectriaceae</taxon>
        <taxon>Clonostachys</taxon>
    </lineage>
</organism>
<accession>A0A9N9YBW8</accession>
<dbReference type="SUPFAM" id="SSF55347">
    <property type="entry name" value="Glyceraldehyde-3-phosphate dehydrogenase-like, C-terminal domain"/>
    <property type="match status" value="1"/>
</dbReference>
<keyword evidence="4" id="KW-1185">Reference proteome</keyword>
<dbReference type="InterPro" id="IPR000683">
    <property type="entry name" value="Gfo/Idh/MocA-like_OxRdtase_N"/>
</dbReference>
<dbReference type="Proteomes" id="UP000754883">
    <property type="component" value="Unassembled WGS sequence"/>
</dbReference>
<proteinExistence type="predicted"/>
<dbReference type="GO" id="GO:0000166">
    <property type="term" value="F:nucleotide binding"/>
    <property type="evidence" value="ECO:0007669"/>
    <property type="project" value="InterPro"/>
</dbReference>
<dbReference type="PANTHER" id="PTHR43377:SF1">
    <property type="entry name" value="BILIVERDIN REDUCTASE A"/>
    <property type="match status" value="1"/>
</dbReference>
<dbReference type="OrthoDB" id="446809at2759"/>
<protein>
    <submittedName>
        <fullName evidence="3">Uncharacterized protein</fullName>
    </submittedName>
</protein>
<dbReference type="InterPro" id="IPR036291">
    <property type="entry name" value="NAD(P)-bd_dom_sf"/>
</dbReference>
<dbReference type="Gene3D" id="3.30.360.10">
    <property type="entry name" value="Dihydrodipicolinate Reductase, domain 2"/>
    <property type="match status" value="1"/>
</dbReference>
<dbReference type="Pfam" id="PF01408">
    <property type="entry name" value="GFO_IDH_MocA"/>
    <property type="match status" value="1"/>
</dbReference>
<dbReference type="Gene3D" id="3.40.50.720">
    <property type="entry name" value="NAD(P)-binding Rossmann-like Domain"/>
    <property type="match status" value="1"/>
</dbReference>
<dbReference type="InterPro" id="IPR004104">
    <property type="entry name" value="Gfo/Idh/MocA-like_OxRdtase_C"/>
</dbReference>
<gene>
    <name evidence="3" type="ORF">CBYS24578_00009849</name>
</gene>
<reference evidence="4" key="1">
    <citation type="submission" date="2019-06" db="EMBL/GenBank/DDBJ databases">
        <authorList>
            <person name="Broberg M."/>
        </authorList>
    </citation>
    <scope>NUCLEOTIDE SEQUENCE [LARGE SCALE GENOMIC DNA]</scope>
</reference>
<dbReference type="SUPFAM" id="SSF51735">
    <property type="entry name" value="NAD(P)-binding Rossmann-fold domains"/>
    <property type="match status" value="1"/>
</dbReference>
<evidence type="ECO:0000259" key="1">
    <source>
        <dbReference type="Pfam" id="PF01408"/>
    </source>
</evidence>
<dbReference type="AlphaFoldDB" id="A0A9N9YBW8"/>
<dbReference type="PANTHER" id="PTHR43377">
    <property type="entry name" value="BILIVERDIN REDUCTASE A"/>
    <property type="match status" value="1"/>
</dbReference>
<feature type="domain" description="Gfo/Idh/MocA-like oxidoreductase C-terminal" evidence="2">
    <location>
        <begin position="141"/>
        <end position="378"/>
    </location>
</feature>
<evidence type="ECO:0000313" key="3">
    <source>
        <dbReference type="EMBL" id="CAH0003870.1"/>
    </source>
</evidence>
<dbReference type="EMBL" id="CABFNO020001565">
    <property type="protein sequence ID" value="CAH0003870.1"/>
    <property type="molecule type" value="Genomic_DNA"/>
</dbReference>
<sequence length="385" mass="41699">MTKQNIRVAIIGFSGLIGKRHTTHVLANPSTELVATVDPSPTAPTVASSLGIEHVPLFTSIAGMLNSSVPRPDAAIVCTPNHTHVPLAIELVEAGIPVLVEKPLSNDIESGQRLVNLARSKGVPLLVGHHRRFNPYIIAAKQALDSGKVGKVTAISGIWAVFKPDDYFDASPVGAWRKYKSQGGGVVLINMIHEVDNLQFLFGPIIRIHAEETLRRRTTAAGGDDADDAAEEGVALTLRFASGVVGTFIISDAVASPHNFEMGTGENPTMPRVRLPHGSDEIDVYRIFGTEGTLSVPDMRLWRYHEGTEKSWTSPIGHEKLTIDQDPRVPFDRQLNHFVRVVLGQDEPNCTGQQGLSALEVCEAIRSAIRSDTGTVTLKREVSNL</sequence>
<dbReference type="InterPro" id="IPR051450">
    <property type="entry name" value="Gfo/Idh/MocA_Oxidoreductases"/>
</dbReference>
<evidence type="ECO:0000313" key="4">
    <source>
        <dbReference type="Proteomes" id="UP000754883"/>
    </source>
</evidence>
<dbReference type="Pfam" id="PF02894">
    <property type="entry name" value="GFO_IDH_MocA_C"/>
    <property type="match status" value="1"/>
</dbReference>
<name>A0A9N9YBW8_9HYPO</name>
<evidence type="ECO:0000259" key="2">
    <source>
        <dbReference type="Pfam" id="PF02894"/>
    </source>
</evidence>